<evidence type="ECO:0000256" key="2">
    <source>
        <dbReference type="SAM" id="SignalP"/>
    </source>
</evidence>
<accession>A0AAW4QE24</accession>
<name>A0AAW4QE24_RALPI</name>
<evidence type="ECO:0000313" key="3">
    <source>
        <dbReference type="EMBL" id="MBX3892778.1"/>
    </source>
</evidence>
<dbReference type="RefSeq" id="WP_052421046.1">
    <property type="nucleotide sequence ID" value="NZ_QGAQ01000026.1"/>
</dbReference>
<evidence type="ECO:0008006" key="5">
    <source>
        <dbReference type="Google" id="ProtNLM"/>
    </source>
</evidence>
<organism evidence="3 4">
    <name type="scientific">Ralstonia pickettii</name>
    <name type="common">Burkholderia pickettii</name>
    <dbReference type="NCBI Taxonomy" id="329"/>
    <lineage>
        <taxon>Bacteria</taxon>
        <taxon>Pseudomonadati</taxon>
        <taxon>Pseudomonadota</taxon>
        <taxon>Betaproteobacteria</taxon>
        <taxon>Burkholderiales</taxon>
        <taxon>Burkholderiaceae</taxon>
        <taxon>Ralstonia</taxon>
    </lineage>
</organism>
<feature type="region of interest" description="Disordered" evidence="1">
    <location>
        <begin position="37"/>
        <end position="59"/>
    </location>
</feature>
<feature type="signal peptide" evidence="2">
    <location>
        <begin position="1"/>
        <end position="22"/>
    </location>
</feature>
<gene>
    <name evidence="3" type="ORF">DEE74_23200</name>
</gene>
<dbReference type="Proteomes" id="UP001199322">
    <property type="component" value="Unassembled WGS sequence"/>
</dbReference>
<dbReference type="AlphaFoldDB" id="A0AAW4QE24"/>
<sequence length="454" mass="47341">MKNLTTAIALGGLAAMSTLAFADPPIQTPADAFQAGKTFGQSGKDSAAGKVNTNTGSQNLPNFTTNAPQSASFANGHGNLGAAGNSKLAACQNSVSPNAMAQQECDAVNFLAKNPSIRPKFIIDKKNDPLLTGSANTIKNPGSTPGSSNQQCHVETVTTPATYKTESCEQSVVTQSFTCQKTLIPQCAYTGSPISSSSTSQTGIFPSLSITPTGTAGLYNYIVSLPNCTGGAEGSAQINFNLDTVGQGGYITINLSNLDDAAAIGVNGYAVFAGYPNAGPYYSGSYFPQTTKAFQVGYSWTEQVGTTCTAYDWDGNCTASQPNYQQFYANTKLLDFCPGGYSPTSQSQFSYCDPDSGSCSPPANYTPYNVMGFFCNAEGKFLMNRHEGSGTWGGSVSSQMPLQTGTNTIQVYWGTGYWGGACGNVTVTGQIYNVAPTCNTPWNDGCAAARGATQ</sequence>
<reference evidence="3" key="1">
    <citation type="submission" date="2018-06" db="EMBL/GenBank/DDBJ databases">
        <authorList>
            <person name="O'Rourke A."/>
        </authorList>
    </citation>
    <scope>NUCLEOTIDE SEQUENCE</scope>
    <source>
        <strain evidence="3">132550021-3</strain>
    </source>
</reference>
<comment type="caution">
    <text evidence="3">The sequence shown here is derived from an EMBL/GenBank/DDBJ whole genome shotgun (WGS) entry which is preliminary data.</text>
</comment>
<feature type="chain" id="PRO_5043543039" description="Conjugal transfer protein TraN" evidence="2">
    <location>
        <begin position="23"/>
        <end position="454"/>
    </location>
</feature>
<evidence type="ECO:0000256" key="1">
    <source>
        <dbReference type="SAM" id="MobiDB-lite"/>
    </source>
</evidence>
<protein>
    <recommendedName>
        <fullName evidence="5">Conjugal transfer protein TraN</fullName>
    </recommendedName>
</protein>
<dbReference type="EMBL" id="QGBI01000029">
    <property type="protein sequence ID" value="MBX3892778.1"/>
    <property type="molecule type" value="Genomic_DNA"/>
</dbReference>
<proteinExistence type="predicted"/>
<evidence type="ECO:0000313" key="4">
    <source>
        <dbReference type="Proteomes" id="UP001199322"/>
    </source>
</evidence>
<keyword evidence="2" id="KW-0732">Signal</keyword>